<dbReference type="Proteomes" id="UP000765509">
    <property type="component" value="Unassembled WGS sequence"/>
</dbReference>
<organism evidence="2 3">
    <name type="scientific">Austropuccinia psidii MF-1</name>
    <dbReference type="NCBI Taxonomy" id="1389203"/>
    <lineage>
        <taxon>Eukaryota</taxon>
        <taxon>Fungi</taxon>
        <taxon>Dikarya</taxon>
        <taxon>Basidiomycota</taxon>
        <taxon>Pucciniomycotina</taxon>
        <taxon>Pucciniomycetes</taxon>
        <taxon>Pucciniales</taxon>
        <taxon>Sphaerophragmiaceae</taxon>
        <taxon>Austropuccinia</taxon>
    </lineage>
</organism>
<dbReference type="AlphaFoldDB" id="A0A9Q3F3L2"/>
<gene>
    <name evidence="2" type="ORF">O181_072921</name>
</gene>
<dbReference type="EMBL" id="AVOT02038353">
    <property type="protein sequence ID" value="MBW0533206.1"/>
    <property type="molecule type" value="Genomic_DNA"/>
</dbReference>
<feature type="region of interest" description="Disordered" evidence="1">
    <location>
        <begin position="80"/>
        <end position="108"/>
    </location>
</feature>
<sequence length="108" mass="12558">MAGKEIGRKKNPFMEYDLSQKRSYLKSDSQTQRKRMREEPFQIERTLSKKEKKVQLSSSPLLISLGPPTNLDNIYKWKVQKKSQEKDPKAKGKAKETEDEASILEEAE</sequence>
<feature type="compositionally biased region" description="Acidic residues" evidence="1">
    <location>
        <begin position="97"/>
        <end position="108"/>
    </location>
</feature>
<evidence type="ECO:0000313" key="3">
    <source>
        <dbReference type="Proteomes" id="UP000765509"/>
    </source>
</evidence>
<keyword evidence="3" id="KW-1185">Reference proteome</keyword>
<proteinExistence type="predicted"/>
<comment type="caution">
    <text evidence="2">The sequence shown here is derived from an EMBL/GenBank/DDBJ whole genome shotgun (WGS) entry which is preliminary data.</text>
</comment>
<feature type="region of interest" description="Disordered" evidence="1">
    <location>
        <begin position="1"/>
        <end position="40"/>
    </location>
</feature>
<feature type="compositionally biased region" description="Basic and acidic residues" evidence="1">
    <location>
        <begin position="82"/>
        <end position="96"/>
    </location>
</feature>
<reference evidence="2" key="1">
    <citation type="submission" date="2021-03" db="EMBL/GenBank/DDBJ databases">
        <title>Draft genome sequence of rust myrtle Austropuccinia psidii MF-1, a brazilian biotype.</title>
        <authorList>
            <person name="Quecine M.C."/>
            <person name="Pachon D.M.R."/>
            <person name="Bonatelli M.L."/>
            <person name="Correr F.H."/>
            <person name="Franceschini L.M."/>
            <person name="Leite T.F."/>
            <person name="Margarido G.R.A."/>
            <person name="Almeida C.A."/>
            <person name="Ferrarezi J.A."/>
            <person name="Labate C.A."/>
        </authorList>
    </citation>
    <scope>NUCLEOTIDE SEQUENCE</scope>
    <source>
        <strain evidence="2">MF-1</strain>
    </source>
</reference>
<accession>A0A9Q3F3L2</accession>
<evidence type="ECO:0000313" key="2">
    <source>
        <dbReference type="EMBL" id="MBW0533206.1"/>
    </source>
</evidence>
<protein>
    <submittedName>
        <fullName evidence="2">Uncharacterized protein</fullName>
    </submittedName>
</protein>
<evidence type="ECO:0000256" key="1">
    <source>
        <dbReference type="SAM" id="MobiDB-lite"/>
    </source>
</evidence>
<name>A0A9Q3F3L2_9BASI</name>